<evidence type="ECO:0000313" key="1">
    <source>
        <dbReference type="EMBL" id="TGK48664.1"/>
    </source>
</evidence>
<evidence type="ECO:0000313" key="4">
    <source>
        <dbReference type="Proteomes" id="UP000297641"/>
    </source>
</evidence>
<comment type="caution">
    <text evidence="2">The sequence shown here is derived from an EMBL/GenBank/DDBJ whole genome shotgun (WGS) entry which is preliminary data.</text>
</comment>
<reference evidence="1" key="1">
    <citation type="submission" date="2018-10" db="EMBL/GenBank/DDBJ databases">
        <authorList>
            <person name="Vincent A.T."/>
            <person name="Schiettekatte O."/>
            <person name="Bourhy P."/>
            <person name="Veyrier F.J."/>
            <person name="Picardeau M."/>
        </authorList>
    </citation>
    <scope>NUCLEOTIDE SEQUENCE</scope>
    <source>
        <strain evidence="1">201800295</strain>
    </source>
</reference>
<dbReference type="Proteomes" id="UP000297617">
    <property type="component" value="Unassembled WGS sequence"/>
</dbReference>
<organism evidence="2 4">
    <name type="scientific">Leptospira bouyouniensis</name>
    <dbReference type="NCBI Taxonomy" id="2484911"/>
    <lineage>
        <taxon>Bacteria</taxon>
        <taxon>Pseudomonadati</taxon>
        <taxon>Spirochaetota</taxon>
        <taxon>Spirochaetia</taxon>
        <taxon>Leptospirales</taxon>
        <taxon>Leptospiraceae</taxon>
        <taxon>Leptospira</taxon>
    </lineage>
</organism>
<accession>A0A7I0HM93</accession>
<keyword evidence="3" id="KW-1185">Reference proteome</keyword>
<dbReference type="OrthoDB" id="331716at2"/>
<reference evidence="3 4" key="2">
    <citation type="journal article" date="2019" name="PLoS Negl. Trop. Dis.">
        <title>Revisiting the worldwide diversity of Leptospira species in the environment.</title>
        <authorList>
            <person name="Vincent A.T."/>
            <person name="Schiettekatte O."/>
            <person name="Bourhy P."/>
            <person name="Veyrier F.J."/>
            <person name="Picardeau M."/>
        </authorList>
    </citation>
    <scope>NUCLEOTIDE SEQUENCE [LARGE SCALE GENOMIC DNA]</scope>
    <source>
        <strain evidence="2 4">201800273</strain>
        <strain evidence="3">201800295</strain>
    </source>
</reference>
<dbReference type="AlphaFoldDB" id="A0A7I0HM93"/>
<protein>
    <submittedName>
        <fullName evidence="2">Uncharacterized protein</fullName>
    </submittedName>
</protein>
<name>A0A7I0HM93_9LEPT</name>
<gene>
    <name evidence="1" type="ORF">EHQ10_13245</name>
    <name evidence="2" type="ORF">EHQ43_17975</name>
</gene>
<evidence type="ECO:0000313" key="3">
    <source>
        <dbReference type="Proteomes" id="UP000297617"/>
    </source>
</evidence>
<dbReference type="Proteomes" id="UP000297641">
    <property type="component" value="Unassembled WGS sequence"/>
</dbReference>
<evidence type="ECO:0000313" key="2">
    <source>
        <dbReference type="EMBL" id="TGL02248.1"/>
    </source>
</evidence>
<proteinExistence type="predicted"/>
<dbReference type="EMBL" id="RQFT01000015">
    <property type="protein sequence ID" value="TGL02248.1"/>
    <property type="molecule type" value="Genomic_DNA"/>
</dbReference>
<sequence length="84" mass="9852">MNFIIKTILLLMTFSVFLAVFQLLLKSETIKNQTPIATTKSKKDMFSAVLRDNQESIPNFVSRFKVKSFELWENADKLKMEIKY</sequence>
<dbReference type="EMBL" id="RQFD01000015">
    <property type="protein sequence ID" value="TGK48664.1"/>
    <property type="molecule type" value="Genomic_DNA"/>
</dbReference>
<dbReference type="RefSeq" id="WP_135742320.1">
    <property type="nucleotide sequence ID" value="NZ_RQFD01000015.1"/>
</dbReference>